<feature type="domain" description="DUF569" evidence="1">
    <location>
        <begin position="49"/>
        <end position="199"/>
    </location>
</feature>
<evidence type="ECO:0000313" key="4">
    <source>
        <dbReference type="Proteomes" id="UP001054889"/>
    </source>
</evidence>
<sequence>MPASVSAPKSNRSNKPLLCFLLSCSPHIAPNQLARAPPSAAARPPTSAMELFPDGAHVRLRSRVRGAYLHAAEDGVGVYLSPRRASVNVAWRVHRIVRDGNPCVLLHGAAYGRYLAATDRPAASDHLGHRVVQGVYDHPEEIAVVWQVVEAGDGDGDDVLLRHIVGDRLLRANGRHRLWLTGVTVDHQDNRSTMMHWVVEALQLLDGPPVLPAPIPHAQQGAGGQASGRFHRLFRGRIAPMPQRTIRYVRANYYGNFNDQGWDTFVFQGRSIFVLRMEVAYLVGIEAFFFNITLCTRAGRYGRLTPLTIDLPRSHEPMDIIAFTTGSPVDRCHCAATDLRLEIARLGLGARKTARNKHLLCSAALLRFLLSCPLLPPSQSAEKPTRPPPAMELFPNGAHVRLRSRVRDGMYLHADEDGAGVSLIPVRASLNAAWRVHRIIRDGATYILLHGAAYGRYLAATNERAPFGIRGKRVVQGVYDDPNEPAVVWRAVGAGNGVHVLLRHINGNRLLRANGRHFTWNTGVSVDHPNNESTMMHWVVEPIQPLPGSPNLQPPATGAFPPLPPTSPLLPLVSICYTLSLVLLAMRAILKPVVCQAFASVSDALYHLILPVKLHDDAIPALLRAEPEPPVELQRTIRFVRADANGNFNEQGWGTFQFDGRSVYNLRSQVARHAHELVQFHRIMVCTRAGRYGRLTPLTTDLPRNQEQMDVISLTARSPATQDFQYPNVDAP</sequence>
<dbReference type="PANTHER" id="PTHR31205">
    <property type="entry name" value="ACTIN CROSS-LINKING PROTEIN (DUF569)"/>
    <property type="match status" value="1"/>
</dbReference>
<dbReference type="CDD" id="cd23340">
    <property type="entry name" value="beta-trefoil_FSCN_ACP-like"/>
    <property type="match status" value="2"/>
</dbReference>
<dbReference type="PANTHER" id="PTHR31205:SF3">
    <property type="entry name" value="OS06G0161100 PROTEIN"/>
    <property type="match status" value="1"/>
</dbReference>
<gene>
    <name evidence="3" type="primary">gb17815</name>
    <name evidence="3" type="ORF">PR202_gb17815</name>
</gene>
<dbReference type="InterPro" id="IPR007679">
    <property type="entry name" value="DUF569"/>
</dbReference>
<dbReference type="Proteomes" id="UP001054889">
    <property type="component" value="Unassembled WGS sequence"/>
</dbReference>
<dbReference type="AlphaFoldDB" id="A0AAV5F1N3"/>
<evidence type="ECO:0000313" key="3">
    <source>
        <dbReference type="EMBL" id="GJN29579.1"/>
    </source>
</evidence>
<proteinExistence type="predicted"/>
<protein>
    <recommendedName>
        <fullName evidence="5">DUF569 domain-containing protein</fullName>
    </recommendedName>
</protein>
<name>A0AAV5F1N3_ELECO</name>
<feature type="domain" description="DUF569" evidence="1">
    <location>
        <begin position="391"/>
        <end position="539"/>
    </location>
</feature>
<reference evidence="3" key="1">
    <citation type="journal article" date="2018" name="DNA Res.">
        <title>Multiple hybrid de novo genome assembly of finger millet, an orphan allotetraploid crop.</title>
        <authorList>
            <person name="Hatakeyama M."/>
            <person name="Aluri S."/>
            <person name="Balachadran M.T."/>
            <person name="Sivarajan S.R."/>
            <person name="Patrignani A."/>
            <person name="Gruter S."/>
            <person name="Poveda L."/>
            <person name="Shimizu-Inatsugi R."/>
            <person name="Baeten J."/>
            <person name="Francoijs K.J."/>
            <person name="Nataraja K.N."/>
            <person name="Reddy Y.A.N."/>
            <person name="Phadnis S."/>
            <person name="Ravikumar R.L."/>
            <person name="Schlapbach R."/>
            <person name="Sreeman S.M."/>
            <person name="Shimizu K.K."/>
        </authorList>
    </citation>
    <scope>NUCLEOTIDE SEQUENCE</scope>
</reference>
<accession>A0AAV5F1N3</accession>
<organism evidence="3 4">
    <name type="scientific">Eleusine coracana subsp. coracana</name>
    <dbReference type="NCBI Taxonomy" id="191504"/>
    <lineage>
        <taxon>Eukaryota</taxon>
        <taxon>Viridiplantae</taxon>
        <taxon>Streptophyta</taxon>
        <taxon>Embryophyta</taxon>
        <taxon>Tracheophyta</taxon>
        <taxon>Spermatophyta</taxon>
        <taxon>Magnoliopsida</taxon>
        <taxon>Liliopsida</taxon>
        <taxon>Poales</taxon>
        <taxon>Poaceae</taxon>
        <taxon>PACMAD clade</taxon>
        <taxon>Chloridoideae</taxon>
        <taxon>Cynodonteae</taxon>
        <taxon>Eleusininae</taxon>
        <taxon>Eleusine</taxon>
    </lineage>
</organism>
<dbReference type="SUPFAM" id="SSF50405">
    <property type="entry name" value="Actin-crosslinking proteins"/>
    <property type="match status" value="2"/>
</dbReference>
<dbReference type="Pfam" id="PF04601">
    <property type="entry name" value="DUF569"/>
    <property type="match status" value="2"/>
</dbReference>
<feature type="domain" description="DUF569" evidence="2">
    <location>
        <begin position="634"/>
        <end position="712"/>
    </location>
</feature>
<keyword evidence="4" id="KW-1185">Reference proteome</keyword>
<dbReference type="Pfam" id="PF22932">
    <property type="entry name" value="Ubiq_DUF_assoc"/>
    <property type="match status" value="2"/>
</dbReference>
<dbReference type="InterPro" id="IPR008999">
    <property type="entry name" value="Actin-crosslinking"/>
</dbReference>
<reference evidence="3" key="2">
    <citation type="submission" date="2021-12" db="EMBL/GenBank/DDBJ databases">
        <title>Resequencing data analysis of finger millet.</title>
        <authorList>
            <person name="Hatakeyama M."/>
            <person name="Aluri S."/>
            <person name="Balachadran M.T."/>
            <person name="Sivarajan S.R."/>
            <person name="Poveda L."/>
            <person name="Shimizu-Inatsugi R."/>
            <person name="Schlapbach R."/>
            <person name="Sreeman S.M."/>
            <person name="Shimizu K.K."/>
        </authorList>
    </citation>
    <scope>NUCLEOTIDE SEQUENCE</scope>
</reference>
<evidence type="ECO:0000259" key="2">
    <source>
        <dbReference type="Pfam" id="PF22932"/>
    </source>
</evidence>
<feature type="domain" description="DUF569" evidence="2">
    <location>
        <begin position="242"/>
        <end position="323"/>
    </location>
</feature>
<evidence type="ECO:0000259" key="1">
    <source>
        <dbReference type="Pfam" id="PF04601"/>
    </source>
</evidence>
<evidence type="ECO:0008006" key="5">
    <source>
        <dbReference type="Google" id="ProtNLM"/>
    </source>
</evidence>
<dbReference type="EMBL" id="BQKI01000081">
    <property type="protein sequence ID" value="GJN29579.1"/>
    <property type="molecule type" value="Genomic_DNA"/>
</dbReference>
<comment type="caution">
    <text evidence="3">The sequence shown here is derived from an EMBL/GenBank/DDBJ whole genome shotgun (WGS) entry which is preliminary data.</text>
</comment>
<dbReference type="InterPro" id="IPR054726">
    <property type="entry name" value="Ubiq_DUF569-assoc"/>
</dbReference>